<name>A3ZLE6_9BACT</name>
<dbReference type="HOGENOM" id="CLU_2663760_0_0_0"/>
<keyword evidence="1" id="KW-1133">Transmembrane helix</keyword>
<dbReference type="RefSeq" id="WP_002655449.1">
    <property type="nucleotide sequence ID" value="NZ_CH672377.1"/>
</dbReference>
<feature type="transmembrane region" description="Helical" evidence="1">
    <location>
        <begin position="37"/>
        <end position="59"/>
    </location>
</feature>
<keyword evidence="1" id="KW-0812">Transmembrane</keyword>
<dbReference type="OrthoDB" id="301345at2"/>
<reference evidence="2 3" key="1">
    <citation type="submission" date="2006-02" db="EMBL/GenBank/DDBJ databases">
        <authorList>
            <person name="Amann R."/>
            <person name="Ferriera S."/>
            <person name="Johnson J."/>
            <person name="Kravitz S."/>
            <person name="Halpern A."/>
            <person name="Remington K."/>
            <person name="Beeson K."/>
            <person name="Tran B."/>
            <person name="Rogers Y.-H."/>
            <person name="Friedman R."/>
            <person name="Venter J.C."/>
        </authorList>
    </citation>
    <scope>NUCLEOTIDE SEQUENCE [LARGE SCALE GENOMIC DNA]</scope>
    <source>
        <strain evidence="2 3">DSM 3645</strain>
    </source>
</reference>
<gene>
    <name evidence="2" type="ORF">DSM3645_09277</name>
</gene>
<keyword evidence="1" id="KW-0472">Membrane</keyword>
<dbReference type="Proteomes" id="UP000004358">
    <property type="component" value="Unassembled WGS sequence"/>
</dbReference>
<evidence type="ECO:0000313" key="2">
    <source>
        <dbReference type="EMBL" id="EAQ82579.1"/>
    </source>
</evidence>
<dbReference type="AlphaFoldDB" id="A3ZLE6"/>
<comment type="caution">
    <text evidence="2">The sequence shown here is derived from an EMBL/GenBank/DDBJ whole genome shotgun (WGS) entry which is preliminary data.</text>
</comment>
<dbReference type="EMBL" id="AANZ01000001">
    <property type="protein sequence ID" value="EAQ82579.1"/>
    <property type="molecule type" value="Genomic_DNA"/>
</dbReference>
<accession>A3ZLE6</accession>
<proteinExistence type="predicted"/>
<dbReference type="STRING" id="314230.DSM3645_09277"/>
<organism evidence="2 3">
    <name type="scientific">Blastopirellula marina DSM 3645</name>
    <dbReference type="NCBI Taxonomy" id="314230"/>
    <lineage>
        <taxon>Bacteria</taxon>
        <taxon>Pseudomonadati</taxon>
        <taxon>Planctomycetota</taxon>
        <taxon>Planctomycetia</taxon>
        <taxon>Pirellulales</taxon>
        <taxon>Pirellulaceae</taxon>
        <taxon>Blastopirellula</taxon>
    </lineage>
</organism>
<sequence>MFVILLGVLCLFLGLRGFSKAGLPITHNRSVSGIPDKLIAVFCCLLGGVLIAFVFYANLSAAREATWMIEEIEHR</sequence>
<protein>
    <submittedName>
        <fullName evidence="2">Uncharacterized protein</fullName>
    </submittedName>
</protein>
<evidence type="ECO:0000313" key="3">
    <source>
        <dbReference type="Proteomes" id="UP000004358"/>
    </source>
</evidence>
<evidence type="ECO:0000256" key="1">
    <source>
        <dbReference type="SAM" id="Phobius"/>
    </source>
</evidence>